<name>A0A2P8GDA8_9BACT</name>
<evidence type="ECO:0000313" key="2">
    <source>
        <dbReference type="EMBL" id="PSL31973.1"/>
    </source>
</evidence>
<organism evidence="2 3">
    <name type="scientific">Chitinophaga ginsengisoli</name>
    <dbReference type="NCBI Taxonomy" id="363837"/>
    <lineage>
        <taxon>Bacteria</taxon>
        <taxon>Pseudomonadati</taxon>
        <taxon>Bacteroidota</taxon>
        <taxon>Chitinophagia</taxon>
        <taxon>Chitinophagales</taxon>
        <taxon>Chitinophagaceae</taxon>
        <taxon>Chitinophaga</taxon>
    </lineage>
</organism>
<dbReference type="Pfam" id="PF13304">
    <property type="entry name" value="AAA_21"/>
    <property type="match status" value="1"/>
</dbReference>
<dbReference type="InterPro" id="IPR003959">
    <property type="entry name" value="ATPase_AAA_core"/>
</dbReference>
<dbReference type="InterPro" id="IPR027417">
    <property type="entry name" value="P-loop_NTPase"/>
</dbReference>
<reference evidence="2 3" key="1">
    <citation type="submission" date="2018-03" db="EMBL/GenBank/DDBJ databases">
        <title>Genomic Encyclopedia of Archaeal and Bacterial Type Strains, Phase II (KMG-II): from individual species to whole genera.</title>
        <authorList>
            <person name="Goeker M."/>
        </authorList>
    </citation>
    <scope>NUCLEOTIDE SEQUENCE [LARGE SCALE GENOMIC DNA]</scope>
    <source>
        <strain evidence="2 3">DSM 18107</strain>
    </source>
</reference>
<proteinExistence type="predicted"/>
<dbReference type="Proteomes" id="UP000240978">
    <property type="component" value="Unassembled WGS sequence"/>
</dbReference>
<evidence type="ECO:0000313" key="3">
    <source>
        <dbReference type="Proteomes" id="UP000240978"/>
    </source>
</evidence>
<dbReference type="PANTHER" id="PTHR40396">
    <property type="entry name" value="ATPASE-LIKE PROTEIN"/>
    <property type="match status" value="1"/>
</dbReference>
<protein>
    <recommendedName>
        <fullName evidence="1">ATPase AAA-type core domain-containing protein</fullName>
    </recommendedName>
</protein>
<dbReference type="SUPFAM" id="SSF52540">
    <property type="entry name" value="P-loop containing nucleoside triphosphate hydrolases"/>
    <property type="match status" value="1"/>
</dbReference>
<dbReference type="Gene3D" id="3.40.50.300">
    <property type="entry name" value="P-loop containing nucleotide triphosphate hydrolases"/>
    <property type="match status" value="1"/>
</dbReference>
<dbReference type="PANTHER" id="PTHR40396:SF1">
    <property type="entry name" value="ATPASE AAA-TYPE CORE DOMAIN-CONTAINING PROTEIN"/>
    <property type="match status" value="1"/>
</dbReference>
<dbReference type="EMBL" id="PYGK01000004">
    <property type="protein sequence ID" value="PSL31973.1"/>
    <property type="molecule type" value="Genomic_DNA"/>
</dbReference>
<dbReference type="AlphaFoldDB" id="A0A2P8GDA8"/>
<keyword evidence="3" id="KW-1185">Reference proteome</keyword>
<sequence length="440" mass="50771">MILGVSITNFRSIKDTFDFTLEAESGQSKADNFFEIELANQQKVKLLKSAVIYGPNASGKTNFIRALYNLTEFIKKSTDIRVESSIRYYEPFLFDQDTDQAPTKMAIEFALPGETNYIKYKYQIEFTRQEVLLEELDYYPKGQKHNLFKRTAPEKGNVKEIEFIHTGKLSKDLGYKEYPVFKNQLLLSKFGKDVPHEMLTGVYLYFDSIEVWNALDVIRINSLREEIANELLLPENDNLRKRINKLLRIADTKISGISIRETSDDNRVYFANDNSSESNYNIGRSRVSAQHTVYKNGSEVGVKELPLREESAGTNVLFALGGIILKRLERGGAIFFDELDNSLHPRLSKFLVRLFNNPISNPKNSQLVVATHEVTLLDKEVFRKDQIWFSEKNKYGVTDLFSAKDFEGVRDDTPFDKWYMNGKFGGQPKIKEIEFIFDHE</sequence>
<dbReference type="RefSeq" id="WP_106602193.1">
    <property type="nucleotide sequence ID" value="NZ_PYGK01000004.1"/>
</dbReference>
<evidence type="ECO:0000259" key="1">
    <source>
        <dbReference type="Pfam" id="PF13304"/>
    </source>
</evidence>
<dbReference type="GO" id="GO:0005524">
    <property type="term" value="F:ATP binding"/>
    <property type="evidence" value="ECO:0007669"/>
    <property type="project" value="InterPro"/>
</dbReference>
<dbReference type="OrthoDB" id="9809324at2"/>
<gene>
    <name evidence="2" type="ORF">CLV42_104274</name>
</gene>
<comment type="caution">
    <text evidence="2">The sequence shown here is derived from an EMBL/GenBank/DDBJ whole genome shotgun (WGS) entry which is preliminary data.</text>
</comment>
<dbReference type="GO" id="GO:0016887">
    <property type="term" value="F:ATP hydrolysis activity"/>
    <property type="evidence" value="ECO:0007669"/>
    <property type="project" value="InterPro"/>
</dbReference>
<accession>A0A2P8GDA8</accession>
<feature type="domain" description="ATPase AAA-type core" evidence="1">
    <location>
        <begin position="50"/>
        <end position="378"/>
    </location>
</feature>